<dbReference type="Pfam" id="PF07715">
    <property type="entry name" value="Plug"/>
    <property type="match status" value="1"/>
</dbReference>
<keyword evidence="2 8" id="KW-0813">Transport</keyword>
<dbReference type="InterPro" id="IPR023997">
    <property type="entry name" value="TonB-dep_OMP_SusC/RagA_CS"/>
</dbReference>
<dbReference type="InterPro" id="IPR037066">
    <property type="entry name" value="Plug_dom_sf"/>
</dbReference>
<keyword evidence="6 8" id="KW-0472">Membrane</keyword>
<dbReference type="InterPro" id="IPR036942">
    <property type="entry name" value="Beta-barrel_TonB_sf"/>
</dbReference>
<dbReference type="NCBIfam" id="TIGR04056">
    <property type="entry name" value="OMP_RagA_SusC"/>
    <property type="match status" value="1"/>
</dbReference>
<keyword evidence="13" id="KW-1185">Reference proteome</keyword>
<dbReference type="InterPro" id="IPR023996">
    <property type="entry name" value="TonB-dep_OMP_SusC/RagA"/>
</dbReference>
<keyword evidence="4 8" id="KW-0812">Transmembrane</keyword>
<evidence type="ECO:0000313" key="13">
    <source>
        <dbReference type="Proteomes" id="UP001199795"/>
    </source>
</evidence>
<sequence>MEIKLKTLFFFYRKKLLKIAMKSFVFLFCSLVFGVSPLNEVFSQNTKIKIDSDKVLTVDQVFELISDQTDYTFIYQVDMFKDFPKVDIKKGSILINKLLQKSLSQGEFQIELSANSNNVLIKEKPAPDTLQGMTATGTITDKNGMPIPGLSVYVTKDASVIGENVIRGTSTDFDGKFTLSVSPNDILVVTGIGYVTSKQIIASGKTIYDFILQDDVNELQEIVITGYQKIAKERSTGAFTTVKKEQIQNTVTQNIGSVLQGIAPGIQVVEDADGRINLDDIAIRGVGTISSNRAPLLVVDGFPINVTNFNTINPNDVESINILKDAAAASIWGARAANGVIVITTKKAKKGKLQVGFTSSVKMRPKMDLDRNITTADSKTQLAYEATVWIPGGHGTSSSFMLPYPAPNTLFDRQNVNRNGNTAYSQGARAYFDAYNGNITQAELNTIISRLSNNNSLLDAKQYLLEAPIQKQYNLSFGTSTENSNTRLSVLYNDNTGAFIGTEDNQLLINLNNQYKISDWLTLNISGMLDKSRRETAGIGFNTIQNLQPYDRLINEDGTYASVYHPTYDAKYLEIFANSVNGLPYNDITYNPLRDARDTEFVTKETNFRVSAGLDIKILDGLMVKPSFTYQKYDTNSNNYNGPETSYVKFQVINGFEIPNYDPVTGNLGESRIPTGAILDNSFGETDYLSLRNLITYDKMFGKHYITVLGGIERTSSTTKFTGGVRTYGFNKDNFTYAVPNNQPWQPIWGAGGVGDGRAFRKSDDRYYSYFGNFAYTYDGKYTISGSARSDGANFIVEDKSQRYNPMWSIGASWNISEENFLRDVDFVNRLKLRVTNGQNGNVVNAESTIPTISLSPSFSPVHGGFRAFLNGLGNPDLRWERVSTYNIGLDLDLFDSKLYGSIDYYNKASKDLIASVDTSPTTGFSSARYNVASMLNKGIEFDLSSDIRLSSETSFTTNVVFAFNDSEVTSLKDIQIFPRSLPNFPYIEGKPYQPIYSFVYGGMQTIPSQPKPYPTIIGENGETYGMDQNIGQNGEEGRDVLKFMGTRIAPTVIGWNNTFRFKNFTLSTRMTGKFGHKFVRPTFDYPVFLQKGGFHEDLAGLLTGNHDAMGLPKLETEWELWSYRWGWYTPNLDTLVEDAAHIRLRQVYFAYDMPRDVLSKIGISSLRLFAQAENLGNIWKANDYGIDPEYIEGVTRAPEKTFSLGLNIEF</sequence>
<evidence type="ECO:0000259" key="11">
    <source>
        <dbReference type="Pfam" id="PF07715"/>
    </source>
</evidence>
<evidence type="ECO:0000256" key="7">
    <source>
        <dbReference type="ARBA" id="ARBA00023237"/>
    </source>
</evidence>
<evidence type="ECO:0000259" key="10">
    <source>
        <dbReference type="Pfam" id="PF00593"/>
    </source>
</evidence>
<dbReference type="SUPFAM" id="SSF49464">
    <property type="entry name" value="Carboxypeptidase regulatory domain-like"/>
    <property type="match status" value="1"/>
</dbReference>
<comment type="similarity">
    <text evidence="8 9">Belongs to the TonB-dependent receptor family.</text>
</comment>
<evidence type="ECO:0000256" key="4">
    <source>
        <dbReference type="ARBA" id="ARBA00022692"/>
    </source>
</evidence>
<organism evidence="12 13">
    <name type="scientific">Wocania arenilitoris</name>
    <dbReference type="NCBI Taxonomy" id="2044858"/>
    <lineage>
        <taxon>Bacteria</taxon>
        <taxon>Pseudomonadati</taxon>
        <taxon>Bacteroidota</taxon>
        <taxon>Flavobacteriia</taxon>
        <taxon>Flavobacteriales</taxon>
        <taxon>Flavobacteriaceae</taxon>
        <taxon>Wocania</taxon>
    </lineage>
</organism>
<keyword evidence="7 8" id="KW-0998">Cell outer membrane</keyword>
<evidence type="ECO:0000313" key="12">
    <source>
        <dbReference type="EMBL" id="MCF7568278.1"/>
    </source>
</evidence>
<gene>
    <name evidence="12" type="ORF">L3X37_07865</name>
</gene>
<keyword evidence="5 9" id="KW-0798">TonB box</keyword>
<feature type="domain" description="TonB-dependent receptor-like beta-barrel" evidence="10">
    <location>
        <begin position="568"/>
        <end position="970"/>
    </location>
</feature>
<dbReference type="Gene3D" id="2.40.170.20">
    <property type="entry name" value="TonB-dependent receptor, beta-barrel domain"/>
    <property type="match status" value="1"/>
</dbReference>
<name>A0AAE3ENS8_9FLAO</name>
<dbReference type="Proteomes" id="UP001199795">
    <property type="component" value="Unassembled WGS sequence"/>
</dbReference>
<evidence type="ECO:0000256" key="9">
    <source>
        <dbReference type="RuleBase" id="RU003357"/>
    </source>
</evidence>
<dbReference type="InterPro" id="IPR012910">
    <property type="entry name" value="Plug_dom"/>
</dbReference>
<dbReference type="PROSITE" id="PS52016">
    <property type="entry name" value="TONB_DEPENDENT_REC_3"/>
    <property type="match status" value="1"/>
</dbReference>
<dbReference type="Pfam" id="PF00593">
    <property type="entry name" value="TonB_dep_Rec_b-barrel"/>
    <property type="match status" value="1"/>
</dbReference>
<evidence type="ECO:0000256" key="6">
    <source>
        <dbReference type="ARBA" id="ARBA00023136"/>
    </source>
</evidence>
<evidence type="ECO:0000256" key="8">
    <source>
        <dbReference type="PROSITE-ProRule" id="PRU01360"/>
    </source>
</evidence>
<proteinExistence type="inferred from homology"/>
<dbReference type="GO" id="GO:0009279">
    <property type="term" value="C:cell outer membrane"/>
    <property type="evidence" value="ECO:0007669"/>
    <property type="project" value="UniProtKB-SubCell"/>
</dbReference>
<dbReference type="NCBIfam" id="TIGR04057">
    <property type="entry name" value="SusC_RagA_signa"/>
    <property type="match status" value="1"/>
</dbReference>
<protein>
    <submittedName>
        <fullName evidence="12">SusC/RagA family TonB-linked outer membrane protein</fullName>
    </submittedName>
</protein>
<dbReference type="Pfam" id="PF13715">
    <property type="entry name" value="CarbopepD_reg_2"/>
    <property type="match status" value="1"/>
</dbReference>
<dbReference type="AlphaFoldDB" id="A0AAE3ENS8"/>
<dbReference type="InterPro" id="IPR008969">
    <property type="entry name" value="CarboxyPept-like_regulatory"/>
</dbReference>
<dbReference type="EMBL" id="JAKKDU010000008">
    <property type="protein sequence ID" value="MCF7568278.1"/>
    <property type="molecule type" value="Genomic_DNA"/>
</dbReference>
<accession>A0AAE3ENS8</accession>
<evidence type="ECO:0000256" key="2">
    <source>
        <dbReference type="ARBA" id="ARBA00022448"/>
    </source>
</evidence>
<dbReference type="Gene3D" id="2.60.40.1120">
    <property type="entry name" value="Carboxypeptidase-like, regulatory domain"/>
    <property type="match status" value="1"/>
</dbReference>
<feature type="domain" description="TonB-dependent receptor plug" evidence="11">
    <location>
        <begin position="232"/>
        <end position="340"/>
    </location>
</feature>
<dbReference type="Gene3D" id="2.170.130.10">
    <property type="entry name" value="TonB-dependent receptor, plug domain"/>
    <property type="match status" value="1"/>
</dbReference>
<keyword evidence="3 8" id="KW-1134">Transmembrane beta strand</keyword>
<dbReference type="InterPro" id="IPR039426">
    <property type="entry name" value="TonB-dep_rcpt-like"/>
</dbReference>
<evidence type="ECO:0000256" key="1">
    <source>
        <dbReference type="ARBA" id="ARBA00004571"/>
    </source>
</evidence>
<dbReference type="InterPro" id="IPR000531">
    <property type="entry name" value="Beta-barrel_TonB"/>
</dbReference>
<reference evidence="12" key="1">
    <citation type="submission" date="2022-01" db="EMBL/GenBank/DDBJ databases">
        <title>Draft genome sequence of Sabulilitoribacter arenilitoris KCTC 52401.</title>
        <authorList>
            <person name="Oh J.-S."/>
        </authorList>
    </citation>
    <scope>NUCLEOTIDE SEQUENCE</scope>
    <source>
        <strain evidence="12">HMF6543</strain>
    </source>
</reference>
<comment type="subcellular location">
    <subcellularLocation>
        <location evidence="1 8">Cell outer membrane</location>
        <topology evidence="1 8">Multi-pass membrane protein</topology>
    </subcellularLocation>
</comment>
<dbReference type="SUPFAM" id="SSF56935">
    <property type="entry name" value="Porins"/>
    <property type="match status" value="1"/>
</dbReference>
<evidence type="ECO:0000256" key="3">
    <source>
        <dbReference type="ARBA" id="ARBA00022452"/>
    </source>
</evidence>
<evidence type="ECO:0000256" key="5">
    <source>
        <dbReference type="ARBA" id="ARBA00023077"/>
    </source>
</evidence>
<comment type="caution">
    <text evidence="12">The sequence shown here is derived from an EMBL/GenBank/DDBJ whole genome shotgun (WGS) entry which is preliminary data.</text>
</comment>
<dbReference type="RefSeq" id="WP_237239624.1">
    <property type="nucleotide sequence ID" value="NZ_JAKKDU010000008.1"/>
</dbReference>